<comment type="similarity">
    <text evidence="5">Belongs to the zinc-containing alcohol dehydrogenase family.</text>
</comment>
<dbReference type="InterPro" id="IPR011032">
    <property type="entry name" value="GroES-like_sf"/>
</dbReference>
<dbReference type="RefSeq" id="WP_034640528.1">
    <property type="nucleotide sequence ID" value="NZ_CBCSJC010000014.1"/>
</dbReference>
<evidence type="ECO:0000256" key="3">
    <source>
        <dbReference type="ARBA" id="ARBA00022833"/>
    </source>
</evidence>
<dbReference type="OrthoDB" id="9769198at2"/>
<dbReference type="Pfam" id="PF08240">
    <property type="entry name" value="ADH_N"/>
    <property type="match status" value="1"/>
</dbReference>
<organism evidence="7 8">
    <name type="scientific">Bacillus manliponensis</name>
    <dbReference type="NCBI Taxonomy" id="574376"/>
    <lineage>
        <taxon>Bacteria</taxon>
        <taxon>Bacillati</taxon>
        <taxon>Bacillota</taxon>
        <taxon>Bacilli</taxon>
        <taxon>Bacillales</taxon>
        <taxon>Bacillaceae</taxon>
        <taxon>Bacillus</taxon>
        <taxon>Bacillus cereus group</taxon>
    </lineage>
</organism>
<feature type="domain" description="Enoyl reductase (ER)" evidence="6">
    <location>
        <begin position="7"/>
        <end position="342"/>
    </location>
</feature>
<dbReference type="GO" id="GO:0008270">
    <property type="term" value="F:zinc ion binding"/>
    <property type="evidence" value="ECO:0007669"/>
    <property type="project" value="InterPro"/>
</dbReference>
<dbReference type="PROSITE" id="PS00059">
    <property type="entry name" value="ADH_ZINC"/>
    <property type="match status" value="1"/>
</dbReference>
<accession>A0A073JW62</accession>
<comment type="cofactor">
    <cofactor evidence="1 5">
        <name>Zn(2+)</name>
        <dbReference type="ChEBI" id="CHEBI:29105"/>
    </cofactor>
</comment>
<evidence type="ECO:0000313" key="8">
    <source>
        <dbReference type="Proteomes" id="UP000027822"/>
    </source>
</evidence>
<keyword evidence="4" id="KW-0560">Oxidoreductase</keyword>
<name>A0A073JW62_9BACI</name>
<evidence type="ECO:0000256" key="5">
    <source>
        <dbReference type="RuleBase" id="RU361277"/>
    </source>
</evidence>
<evidence type="ECO:0000256" key="1">
    <source>
        <dbReference type="ARBA" id="ARBA00001947"/>
    </source>
</evidence>
<proteinExistence type="inferred from homology"/>
<dbReference type="SMART" id="SM00829">
    <property type="entry name" value="PKS_ER"/>
    <property type="match status" value="1"/>
</dbReference>
<dbReference type="Proteomes" id="UP000027822">
    <property type="component" value="Unassembled WGS sequence"/>
</dbReference>
<gene>
    <name evidence="7" type="ORF">BAMA_04450</name>
</gene>
<keyword evidence="3 5" id="KW-0862">Zinc</keyword>
<keyword evidence="8" id="KW-1185">Reference proteome</keyword>
<dbReference type="Pfam" id="PF00107">
    <property type="entry name" value="ADH_zinc_N"/>
    <property type="match status" value="1"/>
</dbReference>
<dbReference type="InterPro" id="IPR020843">
    <property type="entry name" value="ER"/>
</dbReference>
<dbReference type="Gene3D" id="3.90.180.10">
    <property type="entry name" value="Medium-chain alcohol dehydrogenases, catalytic domain"/>
    <property type="match status" value="1"/>
</dbReference>
<protein>
    <recommendedName>
        <fullName evidence="6">Enoyl reductase (ER) domain-containing protein</fullName>
    </recommendedName>
</protein>
<evidence type="ECO:0000256" key="2">
    <source>
        <dbReference type="ARBA" id="ARBA00022723"/>
    </source>
</evidence>
<sequence length="348" mass="38151">MKAAVLKNTKKIAIEDKTSPKLLHPKDVIIKVTLTSICGTDMHPYRGQLKDFAYGSIMGHEFTGIVEEVGSEVKDYCIGDRVVVSDIIACGECWYCKKELHYHCENASLFGYGEVVGEYYPGGQAERVRVPFANQVLLKIPDNLSDEKAIFVGDILSTGYACAIEANIKEGDCVLVIGGGPVGLMAVLSAQLFKPSKIFVVEPNEDRHGIAKVIGAHPITPQQMSLVNEYTEKRGVDVVLEAVGTDCTLQTAFDIVRPKGNVVCVGAHHSKEMPFNTENAFAKELSLKFIVGNPLKYGGILLEKIKDGDLDPSVIISHRLAFKDIEKAYEMFDSQEALKVVLSLEEVE</sequence>
<dbReference type="InterPro" id="IPR002328">
    <property type="entry name" value="ADH_Zn_CS"/>
</dbReference>
<dbReference type="InterPro" id="IPR013149">
    <property type="entry name" value="ADH-like_C"/>
</dbReference>
<dbReference type="SUPFAM" id="SSF50129">
    <property type="entry name" value="GroES-like"/>
    <property type="match status" value="1"/>
</dbReference>
<dbReference type="EMBL" id="JOTN01000013">
    <property type="protein sequence ID" value="KEK18525.1"/>
    <property type="molecule type" value="Genomic_DNA"/>
</dbReference>
<dbReference type="Gene3D" id="3.40.50.720">
    <property type="entry name" value="NAD(P)-binding Rossmann-like Domain"/>
    <property type="match status" value="1"/>
</dbReference>
<dbReference type="InterPro" id="IPR013154">
    <property type="entry name" value="ADH-like_N"/>
</dbReference>
<evidence type="ECO:0000259" key="6">
    <source>
        <dbReference type="SMART" id="SM00829"/>
    </source>
</evidence>
<dbReference type="eggNOG" id="COG1063">
    <property type="taxonomic scope" value="Bacteria"/>
</dbReference>
<dbReference type="InterPro" id="IPR036291">
    <property type="entry name" value="NAD(P)-bd_dom_sf"/>
</dbReference>
<reference evidence="7" key="1">
    <citation type="submission" date="2014-06" db="EMBL/GenBank/DDBJ databases">
        <title>Draft genome sequence of Bacillus manliponensis JCM 15802 (MCCC 1A00708).</title>
        <authorList>
            <person name="Lai Q."/>
            <person name="Liu Y."/>
            <person name="Shao Z."/>
        </authorList>
    </citation>
    <scope>NUCLEOTIDE SEQUENCE [LARGE SCALE GENOMIC DNA]</scope>
    <source>
        <strain evidence="7">JCM 15802</strain>
    </source>
</reference>
<dbReference type="SUPFAM" id="SSF51735">
    <property type="entry name" value="NAD(P)-binding Rossmann-fold domains"/>
    <property type="match status" value="1"/>
</dbReference>
<dbReference type="PANTHER" id="PTHR42813">
    <property type="entry name" value="ZINC-TYPE ALCOHOL DEHYDROGENASE-LIKE"/>
    <property type="match status" value="1"/>
</dbReference>
<dbReference type="PANTHER" id="PTHR42813:SF2">
    <property type="entry name" value="DEHYDROGENASE, ZINC-CONTAINING, PUTATIVE (AFU_ORTHOLOGUE AFUA_2G02810)-RELATED"/>
    <property type="match status" value="1"/>
</dbReference>
<dbReference type="AlphaFoldDB" id="A0A073JW62"/>
<dbReference type="STRING" id="574376.BAMA_04450"/>
<keyword evidence="2 5" id="KW-0479">Metal-binding</keyword>
<comment type="caution">
    <text evidence="7">The sequence shown here is derived from an EMBL/GenBank/DDBJ whole genome shotgun (WGS) entry which is preliminary data.</text>
</comment>
<evidence type="ECO:0000256" key="4">
    <source>
        <dbReference type="ARBA" id="ARBA00023002"/>
    </source>
</evidence>
<dbReference type="GO" id="GO:0016491">
    <property type="term" value="F:oxidoreductase activity"/>
    <property type="evidence" value="ECO:0007669"/>
    <property type="project" value="UniProtKB-KW"/>
</dbReference>
<evidence type="ECO:0000313" key="7">
    <source>
        <dbReference type="EMBL" id="KEK18525.1"/>
    </source>
</evidence>